<dbReference type="PROSITE" id="PS51257">
    <property type="entry name" value="PROKAR_LIPOPROTEIN"/>
    <property type="match status" value="1"/>
</dbReference>
<dbReference type="Gene3D" id="2.40.100.20">
    <property type="match status" value="1"/>
</dbReference>
<feature type="domain" description="Cyclophilin-like" evidence="2">
    <location>
        <begin position="59"/>
        <end position="169"/>
    </location>
</feature>
<evidence type="ECO:0000256" key="1">
    <source>
        <dbReference type="SAM" id="SignalP"/>
    </source>
</evidence>
<name>A0A380K6R0_9STRE</name>
<dbReference type="SUPFAM" id="SSF50891">
    <property type="entry name" value="Cyclophilin-like"/>
    <property type="match status" value="1"/>
</dbReference>
<feature type="signal peptide" evidence="1">
    <location>
        <begin position="1"/>
        <end position="20"/>
    </location>
</feature>
<reference evidence="3 4" key="1">
    <citation type="submission" date="2018-06" db="EMBL/GenBank/DDBJ databases">
        <authorList>
            <consortium name="Pathogen Informatics"/>
            <person name="Doyle S."/>
        </authorList>
    </citation>
    <scope>NUCLEOTIDE SEQUENCE [LARGE SCALE GENOMIC DNA]</scope>
    <source>
        <strain evidence="3 4">NCTC12224</strain>
    </source>
</reference>
<dbReference type="AlphaFoldDB" id="A0A380K6R0"/>
<evidence type="ECO:0000313" key="3">
    <source>
        <dbReference type="EMBL" id="SUN60683.1"/>
    </source>
</evidence>
<keyword evidence="4" id="KW-1185">Reference proteome</keyword>
<dbReference type="Pfam" id="PF18050">
    <property type="entry name" value="Cyclophil_like2"/>
    <property type="match status" value="1"/>
</dbReference>
<keyword evidence="1" id="KW-0732">Signal</keyword>
<gene>
    <name evidence="3" type="ORF">NCTC12224_01019</name>
</gene>
<evidence type="ECO:0000313" key="4">
    <source>
        <dbReference type="Proteomes" id="UP000254924"/>
    </source>
</evidence>
<dbReference type="Proteomes" id="UP000254924">
    <property type="component" value="Unassembled WGS sequence"/>
</dbReference>
<protein>
    <submittedName>
        <fullName evidence="3">Uncharacterized conserved protein</fullName>
    </submittedName>
</protein>
<feature type="chain" id="PRO_5038817674" evidence="1">
    <location>
        <begin position="21"/>
        <end position="173"/>
    </location>
</feature>
<accession>A0A380K6R0</accession>
<sequence length="173" mass="19319">MKKFLLLTLCFLILGLTACSQSHPSSRDKSASSTIITSSSTTARTNAYLRQLSGKQIRLTIGDQSFTVDLYDNPTANDLYEQLPLTLTVNDYAGWDEKVIRLDKKLSMQDAPDGDEPLYPEVGYYEPGNWIALYYGKIGYWSGKIPLGKISATNEQLKKLPDGETVTIEKQKL</sequence>
<organism evidence="3 4">
    <name type="scientific">Streptococcus hyointestinalis</name>
    <dbReference type="NCBI Taxonomy" id="1337"/>
    <lineage>
        <taxon>Bacteria</taxon>
        <taxon>Bacillati</taxon>
        <taxon>Bacillota</taxon>
        <taxon>Bacilli</taxon>
        <taxon>Lactobacillales</taxon>
        <taxon>Streptococcaceae</taxon>
        <taxon>Streptococcus</taxon>
    </lineage>
</organism>
<dbReference type="InterPro" id="IPR041183">
    <property type="entry name" value="Cyclophilin-like"/>
</dbReference>
<dbReference type="InterPro" id="IPR029000">
    <property type="entry name" value="Cyclophilin-like_dom_sf"/>
</dbReference>
<dbReference type="OrthoDB" id="9806505at2"/>
<proteinExistence type="predicted"/>
<evidence type="ECO:0000259" key="2">
    <source>
        <dbReference type="Pfam" id="PF18050"/>
    </source>
</evidence>
<dbReference type="EMBL" id="UHFN01000007">
    <property type="protein sequence ID" value="SUN60683.1"/>
    <property type="molecule type" value="Genomic_DNA"/>
</dbReference>